<proteinExistence type="predicted"/>
<name>A0ABY6LFA3_9ARAC</name>
<sequence>MDLEVIENFKRYCRKELLRTVLMEENYEKKAVYISAETWATLKDTTLAKLGISFFHQNNLSLLLKSYQTANLYQSWRSSLQNLLYNESKVLTKEKYSVFEECDQKNIEDWLECDVDDPGYQLLTDDEIIESFIDDQGSSDSEEELRDDDQNKTKAWIVLFSCAVFRALHMELVTSLSTEAFIQALRRFIARNIETEKK</sequence>
<keyword evidence="2" id="KW-1185">Reference proteome</keyword>
<organism evidence="1 2">
    <name type="scientific">Cordylochernes scorpioides</name>
    <dbReference type="NCBI Taxonomy" id="51811"/>
    <lineage>
        <taxon>Eukaryota</taxon>
        <taxon>Metazoa</taxon>
        <taxon>Ecdysozoa</taxon>
        <taxon>Arthropoda</taxon>
        <taxon>Chelicerata</taxon>
        <taxon>Arachnida</taxon>
        <taxon>Pseudoscorpiones</taxon>
        <taxon>Cheliferoidea</taxon>
        <taxon>Chernetidae</taxon>
        <taxon>Cordylochernes</taxon>
    </lineage>
</organism>
<gene>
    <name evidence="1" type="ORF">LAZ67_16002070</name>
</gene>
<dbReference type="Proteomes" id="UP001235939">
    <property type="component" value="Chromosome 16"/>
</dbReference>
<evidence type="ECO:0000313" key="1">
    <source>
        <dbReference type="EMBL" id="UYV78583.1"/>
    </source>
</evidence>
<reference evidence="1 2" key="1">
    <citation type="submission" date="2022-01" db="EMBL/GenBank/DDBJ databases">
        <title>A chromosomal length assembly of Cordylochernes scorpioides.</title>
        <authorList>
            <person name="Zeh D."/>
            <person name="Zeh J."/>
        </authorList>
    </citation>
    <scope>NUCLEOTIDE SEQUENCE [LARGE SCALE GENOMIC DNA]</scope>
    <source>
        <strain evidence="1">IN4F17</strain>
        <tissue evidence="1">Whole Body</tissue>
    </source>
</reference>
<dbReference type="EMBL" id="CP092878">
    <property type="protein sequence ID" value="UYV78583.1"/>
    <property type="molecule type" value="Genomic_DNA"/>
</dbReference>
<protein>
    <submittedName>
        <fullName evidence="1">Uncharacterized protein</fullName>
    </submittedName>
</protein>
<accession>A0ABY6LFA3</accession>
<evidence type="ECO:0000313" key="2">
    <source>
        <dbReference type="Proteomes" id="UP001235939"/>
    </source>
</evidence>